<keyword evidence="4" id="KW-0645">Protease</keyword>
<keyword evidence="5" id="KW-0833">Ubl conjugation pathway</keyword>
<dbReference type="PANTHER" id="PTHR24006:SF888">
    <property type="entry name" value="UBIQUITIN CARBOXYL-TERMINAL HYDROLASE 30"/>
    <property type="match status" value="1"/>
</dbReference>
<evidence type="ECO:0000256" key="8">
    <source>
        <dbReference type="SAM" id="MobiDB-lite"/>
    </source>
</evidence>
<evidence type="ECO:0000256" key="2">
    <source>
        <dbReference type="ARBA" id="ARBA00009085"/>
    </source>
</evidence>
<evidence type="ECO:0000256" key="4">
    <source>
        <dbReference type="ARBA" id="ARBA00022670"/>
    </source>
</evidence>
<evidence type="ECO:0000256" key="3">
    <source>
        <dbReference type="ARBA" id="ARBA00012759"/>
    </source>
</evidence>
<evidence type="ECO:0000256" key="5">
    <source>
        <dbReference type="ARBA" id="ARBA00022786"/>
    </source>
</evidence>
<dbReference type="OrthoDB" id="420187at2759"/>
<dbReference type="PROSITE" id="PS50235">
    <property type="entry name" value="USP_3"/>
    <property type="match status" value="1"/>
</dbReference>
<dbReference type="InterPro" id="IPR028889">
    <property type="entry name" value="USP"/>
</dbReference>
<reference evidence="10" key="1">
    <citation type="submission" date="2015-01" db="EMBL/GenBank/DDBJ databases">
        <title>The Genome Sequence of Cryptococcus gattii CA1280.</title>
        <authorList>
            <consortium name="The Broad Institute Genomics Platform"/>
            <person name="Cuomo C."/>
            <person name="Litvintseva A."/>
            <person name="Chen Y."/>
            <person name="Heitman J."/>
            <person name="Sun S."/>
            <person name="Springer D."/>
            <person name="Dromer F."/>
            <person name="Young S."/>
            <person name="Zeng Q."/>
            <person name="Gargeya S."/>
            <person name="Abouelleil A."/>
            <person name="Alvarado L."/>
            <person name="Chapman S.B."/>
            <person name="Gainer-Dewar J."/>
            <person name="Goldberg J."/>
            <person name="Griggs A."/>
            <person name="Gujja S."/>
            <person name="Hansen M."/>
            <person name="Howarth C."/>
            <person name="Imamovic A."/>
            <person name="Larimer J."/>
            <person name="Murphy C."/>
            <person name="Naylor J."/>
            <person name="Pearson M."/>
            <person name="Priest M."/>
            <person name="Roberts A."/>
            <person name="Saif S."/>
            <person name="Shea T."/>
            <person name="Sykes S."/>
            <person name="Wortman J."/>
            <person name="Nusbaum C."/>
            <person name="Birren B."/>
        </authorList>
    </citation>
    <scope>NUCLEOTIDE SEQUENCE [LARGE SCALE GENOMIC DNA]</scope>
    <source>
        <strain evidence="10">CA1280</strain>
    </source>
</reference>
<feature type="region of interest" description="Disordered" evidence="8">
    <location>
        <begin position="173"/>
        <end position="219"/>
    </location>
</feature>
<feature type="compositionally biased region" description="Polar residues" evidence="8">
    <location>
        <begin position="379"/>
        <end position="404"/>
    </location>
</feature>
<organism evidence="10">
    <name type="scientific">Cryptococcus bacillisporus CA1280</name>
    <dbReference type="NCBI Taxonomy" id="1296109"/>
    <lineage>
        <taxon>Eukaryota</taxon>
        <taxon>Fungi</taxon>
        <taxon>Dikarya</taxon>
        <taxon>Basidiomycota</taxon>
        <taxon>Agaricomycotina</taxon>
        <taxon>Tremellomycetes</taxon>
        <taxon>Tremellales</taxon>
        <taxon>Cryptococcaceae</taxon>
        <taxon>Cryptococcus</taxon>
        <taxon>Cryptococcus gattii species complex</taxon>
    </lineage>
</organism>
<feature type="region of interest" description="Disordered" evidence="8">
    <location>
        <begin position="563"/>
        <end position="674"/>
    </location>
</feature>
<dbReference type="Pfam" id="PF00443">
    <property type="entry name" value="UCH"/>
    <property type="match status" value="1"/>
</dbReference>
<feature type="compositionally biased region" description="Polar residues" evidence="8">
    <location>
        <begin position="693"/>
        <end position="703"/>
    </location>
</feature>
<evidence type="ECO:0000256" key="7">
    <source>
        <dbReference type="ARBA" id="ARBA00022807"/>
    </source>
</evidence>
<sequence length="959" mass="106126">MSTTKATNSSYTSFSDGQSSSPAYRYKPVGIVNEFNTCFLNSTFQALSATASLTSLLYASPVSPLKPLPNSILPAPVVPRSQIPSLHQEALEPKLYEKLPITIAFISALHEGYRRKDRYIGDEGCMRLTNMLHTVSAKHPQYNDYDQQDAHEFLRHLLDLMELEEKDAIKILQPKGLPDKRDRRKKRANIQPSQADIETQGLQPQDHISPIVSPLPSPAHSLPVTPSLSAPIDPMSRVKLEDVDLSVVTGKVLTEEPSCNPDEAEVKVLNEENGNHSVEKSVEMLVENTVNEKLTPFVDVLFGGLLASVVVCEKCKALSHTYEGFLDISLQMPNEAERPRKRDKVIAFAQRLMPGRSSSSRNSPEIPPTAHIQPPPSALSDNELSDPETNPNTTHFGRQKSVSISEGEGASLGRTGSRKFSIFNRKKRAHIRPGSASSSVNVTPTLEAEKTPTAPPSPVLLRERLHHHRGHHKHQVAPTPAQAAYIARILAPPQVAEQHDPIARLRAAQSGSGPVNNEPTKVETGLERCLREFTSVEVLEGPNAFACHKCWRIKHGRYDHHEATLKEEDENNVPGDSTPSLSTSSGSPLRHPARTTKNSSQSEGTGNSVAQHLSLSSPRLPSSPISIQSGSVSDSTVPRNGHSDRVGRNPSLGSLSSEAYVRTNVRTHSPLRRQVEDDDTLIDLMASTHVDQSFTYQDSNSGSIILPSEADTGEDADPPDGSESESDGLSDSESESEDESGKPKKKRKSKHFVMGRAYKRYLIAKSPEVLVFHFKRFKQLSMAFNTFASLKKMDDFVSFPERLDIAPYLAPNRKDYKVSQTPNGLHAPYMDWPNPMQGPEKVESVMYRLYAVVVHVGEMTSGHYVAYVLVDPEMVFGKDQHKEEGDSSEASINDMTSQDAPAERSDTPTNEEQKSTKTGRAPKKDRRVWAFCSDEYIREVEVEEVLSAKAYLCFYEKQH</sequence>
<protein>
    <recommendedName>
        <fullName evidence="3">ubiquitinyl hydrolase 1</fullName>
        <ecNumber evidence="3">3.4.19.12</ecNumber>
    </recommendedName>
</protein>
<evidence type="ECO:0000313" key="10">
    <source>
        <dbReference type="EMBL" id="KIR46540.1"/>
    </source>
</evidence>
<accession>A0A0D0VNF0</accession>
<dbReference type="EMBL" id="KN847983">
    <property type="protein sequence ID" value="KIR46540.1"/>
    <property type="molecule type" value="Genomic_DNA"/>
</dbReference>
<feature type="compositionally biased region" description="Polar residues" evidence="8">
    <location>
        <begin position="190"/>
        <end position="203"/>
    </location>
</feature>
<gene>
    <name evidence="10" type="ORF">I312_04027</name>
</gene>
<feature type="region of interest" description="Disordered" evidence="8">
    <location>
        <begin position="351"/>
        <end position="456"/>
    </location>
</feature>
<feature type="region of interest" description="Disordered" evidence="8">
    <location>
        <begin position="1"/>
        <end position="20"/>
    </location>
</feature>
<dbReference type="InterPro" id="IPR038765">
    <property type="entry name" value="Papain-like_cys_pep_sf"/>
</dbReference>
<dbReference type="InterPro" id="IPR050164">
    <property type="entry name" value="Peptidase_C19"/>
</dbReference>
<feature type="domain" description="USP" evidence="9">
    <location>
        <begin position="29"/>
        <end position="958"/>
    </location>
</feature>
<comment type="catalytic activity">
    <reaction evidence="1">
        <text>Thiol-dependent hydrolysis of ester, thioester, amide, peptide and isopeptide bonds formed by the C-terminal Gly of ubiquitin (a 76-residue protein attached to proteins as an intracellular targeting signal).</text>
        <dbReference type="EC" id="3.4.19.12"/>
    </reaction>
</comment>
<feature type="compositionally biased region" description="Polar residues" evidence="8">
    <location>
        <begin position="888"/>
        <end position="899"/>
    </location>
</feature>
<dbReference type="GO" id="GO:0004843">
    <property type="term" value="F:cysteine-type deubiquitinase activity"/>
    <property type="evidence" value="ECO:0007669"/>
    <property type="project" value="UniProtKB-EC"/>
</dbReference>
<evidence type="ECO:0000256" key="1">
    <source>
        <dbReference type="ARBA" id="ARBA00000707"/>
    </source>
</evidence>
<feature type="compositionally biased region" description="Low complexity" evidence="8">
    <location>
        <begin position="575"/>
        <end position="589"/>
    </location>
</feature>
<dbReference type="HOGENOM" id="CLU_003952_0_0_1"/>
<feature type="compositionally biased region" description="Acidic residues" evidence="8">
    <location>
        <begin position="711"/>
        <end position="738"/>
    </location>
</feature>
<comment type="similarity">
    <text evidence="2">Belongs to the peptidase C19 family.</text>
</comment>
<evidence type="ECO:0000256" key="6">
    <source>
        <dbReference type="ARBA" id="ARBA00022801"/>
    </source>
</evidence>
<dbReference type="EC" id="3.4.19.12" evidence="3"/>
<dbReference type="PANTHER" id="PTHR24006">
    <property type="entry name" value="UBIQUITIN CARBOXYL-TERMINAL HYDROLASE"/>
    <property type="match status" value="1"/>
</dbReference>
<feature type="compositionally biased region" description="Polar residues" evidence="8">
    <location>
        <begin position="595"/>
        <end position="611"/>
    </location>
</feature>
<feature type="compositionally biased region" description="Low complexity" evidence="8">
    <location>
        <begin position="613"/>
        <end position="635"/>
    </location>
</feature>
<name>A0A0D0VNF0_CRYGA</name>
<feature type="region of interest" description="Disordered" evidence="8">
    <location>
        <begin position="693"/>
        <end position="749"/>
    </location>
</feature>
<feature type="compositionally biased region" description="Polar residues" evidence="8">
    <location>
        <begin position="435"/>
        <end position="444"/>
    </location>
</feature>
<feature type="compositionally biased region" description="Basic and acidic residues" evidence="8">
    <location>
        <begin position="901"/>
        <end position="915"/>
    </location>
</feature>
<dbReference type="GO" id="GO:0006508">
    <property type="term" value="P:proteolysis"/>
    <property type="evidence" value="ECO:0007669"/>
    <property type="project" value="UniProtKB-KW"/>
</dbReference>
<dbReference type="GO" id="GO:0005829">
    <property type="term" value="C:cytosol"/>
    <property type="evidence" value="ECO:0007669"/>
    <property type="project" value="TreeGrafter"/>
</dbReference>
<feature type="region of interest" description="Disordered" evidence="8">
    <location>
        <begin position="880"/>
        <end position="924"/>
    </location>
</feature>
<dbReference type="GO" id="GO:0016579">
    <property type="term" value="P:protein deubiquitination"/>
    <property type="evidence" value="ECO:0007669"/>
    <property type="project" value="InterPro"/>
</dbReference>
<keyword evidence="7" id="KW-0788">Thiol protease</keyword>
<dbReference type="SUPFAM" id="SSF54001">
    <property type="entry name" value="Cysteine proteinases"/>
    <property type="match status" value="1"/>
</dbReference>
<keyword evidence="6" id="KW-0378">Hydrolase</keyword>
<dbReference type="Gene3D" id="3.90.70.10">
    <property type="entry name" value="Cysteine proteinases"/>
    <property type="match status" value="3"/>
</dbReference>
<dbReference type="InterPro" id="IPR018200">
    <property type="entry name" value="USP_CS"/>
</dbReference>
<dbReference type="GO" id="GO:0005634">
    <property type="term" value="C:nucleus"/>
    <property type="evidence" value="ECO:0007669"/>
    <property type="project" value="TreeGrafter"/>
</dbReference>
<dbReference type="AlphaFoldDB" id="A0A0D0VNF0"/>
<dbReference type="InterPro" id="IPR001394">
    <property type="entry name" value="Peptidase_C19_UCH"/>
</dbReference>
<evidence type="ECO:0000259" key="9">
    <source>
        <dbReference type="PROSITE" id="PS50235"/>
    </source>
</evidence>
<proteinExistence type="inferred from homology"/>
<dbReference type="PROSITE" id="PS00973">
    <property type="entry name" value="USP_2"/>
    <property type="match status" value="1"/>
</dbReference>